<keyword evidence="4" id="KW-1185">Reference proteome</keyword>
<evidence type="ECO:0000256" key="1">
    <source>
        <dbReference type="SAM" id="MobiDB-lite"/>
    </source>
</evidence>
<evidence type="ECO:0000313" key="4">
    <source>
        <dbReference type="Proteomes" id="UP000322225"/>
    </source>
</evidence>
<accession>A0A5M6BS06</accession>
<dbReference type="RefSeq" id="XP_031858616.1">
    <property type="nucleotide sequence ID" value="XM_032007119.1"/>
</dbReference>
<dbReference type="Proteomes" id="UP000322225">
    <property type="component" value="Chromosome 1"/>
</dbReference>
<dbReference type="GeneID" id="43591287"/>
<proteinExistence type="predicted"/>
<protein>
    <submittedName>
        <fullName evidence="3">Uncharacterized protein</fullName>
    </submittedName>
</protein>
<reference evidence="3" key="1">
    <citation type="submission" date="2017-08" db="EMBL/GenBank/DDBJ databases">
        <authorList>
            <person name="Cuomo C."/>
            <person name="Billmyre B."/>
            <person name="Heitman J."/>
        </authorList>
    </citation>
    <scope>NUCLEOTIDE SEQUENCE</scope>
    <source>
        <strain evidence="3">CBS 12478</strain>
    </source>
</reference>
<dbReference type="EMBL" id="CP144051">
    <property type="protein sequence ID" value="WWD15609.1"/>
    <property type="molecule type" value="Genomic_DNA"/>
</dbReference>
<dbReference type="KEGG" id="ksn:43591287"/>
<feature type="signal peptide" evidence="2">
    <location>
        <begin position="1"/>
        <end position="21"/>
    </location>
</feature>
<feature type="region of interest" description="Disordered" evidence="1">
    <location>
        <begin position="28"/>
        <end position="47"/>
    </location>
</feature>
<reference evidence="3" key="2">
    <citation type="submission" date="2024-01" db="EMBL/GenBank/DDBJ databases">
        <title>Comparative genomics of Cryptococcus and Kwoniella reveals pathogenesis evolution and contrasting modes of karyotype evolution via chromosome fusion or intercentromeric recombination.</title>
        <authorList>
            <person name="Coelho M.A."/>
            <person name="David-Palma M."/>
            <person name="Shea T."/>
            <person name="Bowers K."/>
            <person name="McGinley-Smith S."/>
            <person name="Mohammad A.W."/>
            <person name="Gnirke A."/>
            <person name="Yurkov A.M."/>
            <person name="Nowrousian M."/>
            <person name="Sun S."/>
            <person name="Cuomo C.A."/>
            <person name="Heitman J."/>
        </authorList>
    </citation>
    <scope>NUCLEOTIDE SEQUENCE</scope>
    <source>
        <strain evidence="3">CBS 12478</strain>
    </source>
</reference>
<name>A0A5M6BS06_9TREE</name>
<organism evidence="3 4">
    <name type="scientific">Kwoniella shandongensis</name>
    <dbReference type="NCBI Taxonomy" id="1734106"/>
    <lineage>
        <taxon>Eukaryota</taxon>
        <taxon>Fungi</taxon>
        <taxon>Dikarya</taxon>
        <taxon>Basidiomycota</taxon>
        <taxon>Agaricomycotina</taxon>
        <taxon>Tremellomycetes</taxon>
        <taxon>Tremellales</taxon>
        <taxon>Cryptococcaceae</taxon>
        <taxon>Kwoniella</taxon>
    </lineage>
</organism>
<gene>
    <name evidence="3" type="ORF">CI109_100031</name>
</gene>
<keyword evidence="2" id="KW-0732">Signal</keyword>
<evidence type="ECO:0000313" key="3">
    <source>
        <dbReference type="EMBL" id="WWD15609.1"/>
    </source>
</evidence>
<feature type="compositionally biased region" description="Pro residues" evidence="1">
    <location>
        <begin position="34"/>
        <end position="43"/>
    </location>
</feature>
<evidence type="ECO:0000256" key="2">
    <source>
        <dbReference type="SAM" id="SignalP"/>
    </source>
</evidence>
<feature type="chain" id="PRO_5043624432" evidence="2">
    <location>
        <begin position="22"/>
        <end position="233"/>
    </location>
</feature>
<dbReference type="AlphaFoldDB" id="A0A5M6BS06"/>
<sequence length="233" mass="26810">MKYILALIPLILPFISLDANAKVALRVDPRDNPRPQPVLPSPPRGDRFATATRARSHPVVEGPITTPPDRVLSAPKPTHKIRQTTRAEIIRRQKRKLHRPVRRLIPSPTPPPPHITARNSEVFDLMHVAPHFLTSLGDDNPVNDDVNWPPVQTTYPRTMPQNQVLVECASFALSQPMPYWSLTLWYSDSRDMWICQTFVRYLYEDRNTEADWKVENLDANPVFGYEYFSLNPM</sequence>
<feature type="region of interest" description="Disordered" evidence="1">
    <location>
        <begin position="54"/>
        <end position="83"/>
    </location>
</feature>